<gene>
    <name evidence="1" type="ORF">DOP62_07380</name>
</gene>
<accession>A0AAN1QNP4</accession>
<dbReference type="Proteomes" id="UP000267249">
    <property type="component" value="Chromosome"/>
</dbReference>
<reference evidence="1 2" key="1">
    <citation type="journal article" date="2018" name="Sci. Rep.">
        <title>Genome Features and Biochemical Characteristics of a Robust, Fast Growing and Naturally Transformable Cyanobacterium Synechococcus elongatus PCC 11801 Isolated from India.</title>
        <authorList>
            <person name="Jaiswal D."/>
            <person name="Sengupta A."/>
            <person name="Sohoni S."/>
            <person name="Sengupta S."/>
            <person name="Phadnavis A.G."/>
            <person name="Pakrasi H.B."/>
            <person name="Wangikar P.P."/>
        </authorList>
    </citation>
    <scope>NUCLEOTIDE SEQUENCE [LARGE SCALE GENOMIC DNA]</scope>
    <source>
        <strain evidence="1 2">PCC 11801</strain>
    </source>
</reference>
<organism evidence="1 2">
    <name type="scientific">Synechococcus elongatus PCC 11801</name>
    <dbReference type="NCBI Taxonomy" id="2219813"/>
    <lineage>
        <taxon>Bacteria</taxon>
        <taxon>Bacillati</taxon>
        <taxon>Cyanobacteriota</taxon>
        <taxon>Cyanophyceae</taxon>
        <taxon>Synechococcales</taxon>
        <taxon>Synechococcaceae</taxon>
        <taxon>Synechococcus</taxon>
    </lineage>
</organism>
<evidence type="ECO:0000313" key="1">
    <source>
        <dbReference type="EMBL" id="AZB72560.1"/>
    </source>
</evidence>
<evidence type="ECO:0000313" key="2">
    <source>
        <dbReference type="Proteomes" id="UP000267249"/>
    </source>
</evidence>
<name>A0AAN1QNP4_SYNEL</name>
<dbReference type="EMBL" id="CP030139">
    <property type="protein sequence ID" value="AZB72560.1"/>
    <property type="molecule type" value="Genomic_DNA"/>
</dbReference>
<protein>
    <submittedName>
        <fullName evidence="1">Uncharacterized protein</fullName>
    </submittedName>
</protein>
<dbReference type="RefSeq" id="WP_208672657.1">
    <property type="nucleotide sequence ID" value="NZ_CP030139.2"/>
</dbReference>
<proteinExistence type="predicted"/>
<sequence length="379" mass="42609">MSLAKRWVVPLTVALCCLNNPLPRAIANTETETTTTNPAATAILPANILQPLSRSASAKPRLSAYQSGATIADLPEATVLSFDPRWVRIDLLKGWDQEDAAFKDRGALAFVSGPMYERVVDEQTNQEIGVALGDMKFGRSITWARNRAAARERAFVGVTQNGRVEFGYGALTPERKARYETFIGGLHAIYNDTQQVPPEYRGGYNSGIQQEFRYFLPRIRVVYGLRPDGQFSFFMSKDGMTMNEAITLSRRLGYLAAYMPDHASKSRLIIPGEKPFTPADADWMSNGVLNYAHVPFLVRMTPRRAPVGFVRNQRLSIQARVRRNEFCQDLQGCDLSAMFSRIRDRLRDRTIIAVDQAVRYQLQPALDRFWAWTGGSSLQ</sequence>
<dbReference type="AlphaFoldDB" id="A0AAN1QNP4"/>